<dbReference type="EMBL" id="CP056070">
    <property type="protein sequence ID" value="UVC49753.1"/>
    <property type="molecule type" value="Genomic_DNA"/>
</dbReference>
<accession>A0A976XJC9</accession>
<gene>
    <name evidence="1" type="ORF">MACK_003864</name>
</gene>
<protein>
    <submittedName>
        <fullName evidence="1">Uncharacterized protein</fullName>
    </submittedName>
</protein>
<proteinExistence type="predicted"/>
<name>A0A976XJC9_THEOR</name>
<dbReference type="AlphaFoldDB" id="A0A976XJC9"/>
<evidence type="ECO:0000313" key="1">
    <source>
        <dbReference type="EMBL" id="UVC49753.1"/>
    </source>
</evidence>
<organism evidence="1 2">
    <name type="scientific">Theileria orientalis</name>
    <dbReference type="NCBI Taxonomy" id="68886"/>
    <lineage>
        <taxon>Eukaryota</taxon>
        <taxon>Sar</taxon>
        <taxon>Alveolata</taxon>
        <taxon>Apicomplexa</taxon>
        <taxon>Aconoidasida</taxon>
        <taxon>Piroplasmida</taxon>
        <taxon>Theileriidae</taxon>
        <taxon>Theileria</taxon>
    </lineage>
</organism>
<dbReference type="Proteomes" id="UP000244811">
    <property type="component" value="Chromosome 3"/>
</dbReference>
<evidence type="ECO:0000313" key="2">
    <source>
        <dbReference type="Proteomes" id="UP000244811"/>
    </source>
</evidence>
<reference evidence="1" key="1">
    <citation type="submission" date="2022-07" db="EMBL/GenBank/DDBJ databases">
        <title>Evaluation of T. orientalis genome assembly methods using nanopore sequencing and analysis of variation between genomes.</title>
        <authorList>
            <person name="Yam J."/>
            <person name="Micallef M.L."/>
            <person name="Liu M."/>
            <person name="Djordjevic S.P."/>
            <person name="Bogema D.R."/>
            <person name="Jenkins C."/>
        </authorList>
    </citation>
    <scope>NUCLEOTIDE SEQUENCE</scope>
    <source>
        <strain evidence="1">Goon Nure</strain>
    </source>
</reference>
<sequence>MSKDNIKQKSDSNVYLARGLGNREFPHSRPCREMRREIHSRYFGVKTKYHIK</sequence>